<evidence type="ECO:0000313" key="2">
    <source>
        <dbReference type="EMBL" id="NYD33797.1"/>
    </source>
</evidence>
<keyword evidence="3" id="KW-1185">Reference proteome</keyword>
<reference evidence="2 3" key="1">
    <citation type="submission" date="2020-07" db="EMBL/GenBank/DDBJ databases">
        <title>Sequencing the genomes of 1000 actinobacteria strains.</title>
        <authorList>
            <person name="Klenk H.-P."/>
        </authorList>
    </citation>
    <scope>NUCLEOTIDE SEQUENCE [LARGE SCALE GENOMIC DNA]</scope>
    <source>
        <strain evidence="2 3">DSM 19082</strain>
    </source>
</reference>
<dbReference type="RefSeq" id="WP_179729791.1">
    <property type="nucleotide sequence ID" value="NZ_BAABEF010000001.1"/>
</dbReference>
<evidence type="ECO:0000256" key="1">
    <source>
        <dbReference type="SAM" id="MobiDB-lite"/>
    </source>
</evidence>
<gene>
    <name evidence="2" type="ORF">BJ958_005343</name>
</gene>
<proteinExistence type="predicted"/>
<dbReference type="AlphaFoldDB" id="A0A852RJV7"/>
<feature type="compositionally biased region" description="Low complexity" evidence="1">
    <location>
        <begin position="359"/>
        <end position="369"/>
    </location>
</feature>
<comment type="caution">
    <text evidence="2">The sequence shown here is derived from an EMBL/GenBank/DDBJ whole genome shotgun (WGS) entry which is preliminary data.</text>
</comment>
<organism evidence="2 3">
    <name type="scientific">Nocardioides kongjuensis</name>
    <dbReference type="NCBI Taxonomy" id="349522"/>
    <lineage>
        <taxon>Bacteria</taxon>
        <taxon>Bacillati</taxon>
        <taxon>Actinomycetota</taxon>
        <taxon>Actinomycetes</taxon>
        <taxon>Propionibacteriales</taxon>
        <taxon>Nocardioidaceae</taxon>
        <taxon>Nocardioides</taxon>
    </lineage>
</organism>
<accession>A0A852RJV7</accession>
<dbReference type="Proteomes" id="UP000582231">
    <property type="component" value="Unassembled WGS sequence"/>
</dbReference>
<evidence type="ECO:0000313" key="3">
    <source>
        <dbReference type="Proteomes" id="UP000582231"/>
    </source>
</evidence>
<name>A0A852RJV7_9ACTN</name>
<dbReference type="EMBL" id="JACCBF010000001">
    <property type="protein sequence ID" value="NYD33797.1"/>
    <property type="molecule type" value="Genomic_DNA"/>
</dbReference>
<protein>
    <submittedName>
        <fullName evidence="2">Uncharacterized protein</fullName>
    </submittedName>
</protein>
<feature type="region of interest" description="Disordered" evidence="1">
    <location>
        <begin position="344"/>
        <end position="369"/>
    </location>
</feature>
<feature type="compositionally biased region" description="Polar residues" evidence="1">
    <location>
        <begin position="344"/>
        <end position="357"/>
    </location>
</feature>
<sequence>MTEQRRMRTVLATVLVAVVTLTGTATTVLLPGAPAHAAAGGYAMRLGPGACVYDKGALSLMGVAEVRVKMARRWARTYTAQWVRVTTTLEGRAAGGAWTHVDSPLRQNRAKVKRKFVTRFKTIGQTFANVPAGTAYGEFRARVLVEWISPRTGRREKARVGYAGSGAAGSCSAWQAPSGVTGLGIAATGADRQVRADFAVSPAVGDQVVECRPSCGSFEPAAVPASGQTGLSFLVAPATFTNGSVASVDVRTCLVQARSVCSPWASDTTTPYGPLAKPSISASANGEDVEWSISGSGNGKPVTVSVTANGTQIWSGSFSGVFSRTGTLSVGYSQTRNLQVTLTDSGATAEQPSNRGTQAAAASATTPAAAPTVTVTRGGSCQTSACTGAQVACSATCYYILTTGHDFPATTTCRVFYQAGGSSPFTWSQGNAQTNSAGNWVGSNVVFDVRCDNGASTGWRTI</sequence>